<gene>
    <name evidence="1" type="ORF">JCM17846_26080</name>
</gene>
<dbReference type="InterPro" id="IPR006652">
    <property type="entry name" value="Kelch_1"/>
</dbReference>
<sequence>MPEAHSNNATAVLIRDQGPVFYSFMGLKSGKSQSDISTAAFAYDLTTDQWQRINPVPVPEGRLASVAVPLNGAIYLFGGYRVLADGHEISTPHVFRYEPETGTYHRLADIPKPVDDSVAFGYADRYIYLVSGWHMDGNVATVQVFDSVEGVWFNATEFPGIPVFGHAGGIVSDRFLIIDGVAVLGEQDGKRQFGLVKQAWVGHINPDDPSDIQWQKAPDHGGAPLYRAAATGSEDRGMVLFAGGSATAYNYNGIGYDGTPAAPSARVFGYDPFNDLWMGFADKPIPSMDHRALLPANGAFWTIGGMIAGQKVSPLVDRIDAIE</sequence>
<dbReference type="PANTHER" id="PTHR45632">
    <property type="entry name" value="LD33804P"/>
    <property type="match status" value="1"/>
</dbReference>
<protein>
    <recommendedName>
        <fullName evidence="3">Galactose oxidase</fullName>
    </recommendedName>
</protein>
<name>A0A5A7NDC2_9PROT</name>
<dbReference type="InterPro" id="IPR015915">
    <property type="entry name" value="Kelch-typ_b-propeller"/>
</dbReference>
<evidence type="ECO:0008006" key="3">
    <source>
        <dbReference type="Google" id="ProtNLM"/>
    </source>
</evidence>
<keyword evidence="2" id="KW-1185">Reference proteome</keyword>
<evidence type="ECO:0000313" key="2">
    <source>
        <dbReference type="Proteomes" id="UP000324996"/>
    </source>
</evidence>
<proteinExistence type="predicted"/>
<dbReference type="AlphaFoldDB" id="A0A5A7NDC2"/>
<dbReference type="Gene3D" id="2.120.10.80">
    <property type="entry name" value="Kelch-type beta propeller"/>
    <property type="match status" value="2"/>
</dbReference>
<accession>A0A5A7NDC2</accession>
<dbReference type="SUPFAM" id="SSF117281">
    <property type="entry name" value="Kelch motif"/>
    <property type="match status" value="1"/>
</dbReference>
<dbReference type="EMBL" id="BKCN01000015">
    <property type="protein sequence ID" value="GER04926.1"/>
    <property type="molecule type" value="Genomic_DNA"/>
</dbReference>
<organism evidence="1 2">
    <name type="scientific">Iodidimonas nitroreducens</name>
    <dbReference type="NCBI Taxonomy" id="1236968"/>
    <lineage>
        <taxon>Bacteria</taxon>
        <taxon>Pseudomonadati</taxon>
        <taxon>Pseudomonadota</taxon>
        <taxon>Alphaproteobacteria</taxon>
        <taxon>Iodidimonadales</taxon>
        <taxon>Iodidimonadaceae</taxon>
        <taxon>Iodidimonas</taxon>
    </lineage>
</organism>
<dbReference type="Proteomes" id="UP000324996">
    <property type="component" value="Unassembled WGS sequence"/>
</dbReference>
<evidence type="ECO:0000313" key="1">
    <source>
        <dbReference type="EMBL" id="GER04926.1"/>
    </source>
</evidence>
<dbReference type="Pfam" id="PF01344">
    <property type="entry name" value="Kelch_1"/>
    <property type="match status" value="1"/>
</dbReference>
<comment type="caution">
    <text evidence="1">The sequence shown here is derived from an EMBL/GenBank/DDBJ whole genome shotgun (WGS) entry which is preliminary data.</text>
</comment>
<reference evidence="1 2" key="1">
    <citation type="submission" date="2019-09" db="EMBL/GenBank/DDBJ databases">
        <title>NBRP : Genome information of microbial organism related human and environment.</title>
        <authorList>
            <person name="Hattori M."/>
            <person name="Oshima K."/>
            <person name="Inaba H."/>
            <person name="Suda W."/>
            <person name="Sakamoto M."/>
            <person name="Iino T."/>
            <person name="Kitahara M."/>
            <person name="Oshida Y."/>
            <person name="Iida T."/>
            <person name="Kudo T."/>
            <person name="Itoh T."/>
            <person name="Ohkuma M."/>
        </authorList>
    </citation>
    <scope>NUCLEOTIDE SEQUENCE [LARGE SCALE GENOMIC DNA]</scope>
    <source>
        <strain evidence="1 2">Q-1</strain>
    </source>
</reference>